<name>A0A9Q3H2X8_9BASI</name>
<accession>A0A9Q3H2X8</accession>
<proteinExistence type="predicted"/>
<feature type="domain" description="Retrovirus-related Pol polyprotein from transposon TNT 1-94-like beta-barrel" evidence="2">
    <location>
        <begin position="178"/>
        <end position="253"/>
    </location>
</feature>
<feature type="region of interest" description="Disordered" evidence="1">
    <location>
        <begin position="133"/>
        <end position="159"/>
    </location>
</feature>
<reference evidence="3" key="1">
    <citation type="submission" date="2021-03" db="EMBL/GenBank/DDBJ databases">
        <title>Draft genome sequence of rust myrtle Austropuccinia psidii MF-1, a brazilian biotype.</title>
        <authorList>
            <person name="Quecine M.C."/>
            <person name="Pachon D.M.R."/>
            <person name="Bonatelli M.L."/>
            <person name="Correr F.H."/>
            <person name="Franceschini L.M."/>
            <person name="Leite T.F."/>
            <person name="Margarido G.R.A."/>
            <person name="Almeida C.A."/>
            <person name="Ferrarezi J.A."/>
            <person name="Labate C.A."/>
        </authorList>
    </citation>
    <scope>NUCLEOTIDE SEQUENCE</scope>
    <source>
        <strain evidence="3">MF-1</strain>
    </source>
</reference>
<evidence type="ECO:0000256" key="1">
    <source>
        <dbReference type="SAM" id="MobiDB-lite"/>
    </source>
</evidence>
<evidence type="ECO:0000313" key="3">
    <source>
        <dbReference type="EMBL" id="MBW0489072.1"/>
    </source>
</evidence>
<organism evidence="3 4">
    <name type="scientific">Austropuccinia psidii MF-1</name>
    <dbReference type="NCBI Taxonomy" id="1389203"/>
    <lineage>
        <taxon>Eukaryota</taxon>
        <taxon>Fungi</taxon>
        <taxon>Dikarya</taxon>
        <taxon>Basidiomycota</taxon>
        <taxon>Pucciniomycotina</taxon>
        <taxon>Pucciniomycetes</taxon>
        <taxon>Pucciniales</taxon>
        <taxon>Sphaerophragmiaceae</taxon>
        <taxon>Austropuccinia</taxon>
    </lineage>
</organism>
<gene>
    <name evidence="3" type="ORF">O181_028787</name>
</gene>
<evidence type="ECO:0000259" key="2">
    <source>
        <dbReference type="Pfam" id="PF22936"/>
    </source>
</evidence>
<keyword evidence="4" id="KW-1185">Reference proteome</keyword>
<protein>
    <recommendedName>
        <fullName evidence="2">Retrovirus-related Pol polyprotein from transposon TNT 1-94-like beta-barrel domain-containing protein</fullName>
    </recommendedName>
</protein>
<dbReference type="AlphaFoldDB" id="A0A9Q3H2X8"/>
<feature type="compositionally biased region" description="Low complexity" evidence="1">
    <location>
        <begin position="138"/>
        <end position="153"/>
    </location>
</feature>
<dbReference type="EMBL" id="AVOT02009914">
    <property type="protein sequence ID" value="MBW0489072.1"/>
    <property type="molecule type" value="Genomic_DNA"/>
</dbReference>
<evidence type="ECO:0000313" key="4">
    <source>
        <dbReference type="Proteomes" id="UP000765509"/>
    </source>
</evidence>
<comment type="caution">
    <text evidence="3">The sequence shown here is derived from an EMBL/GenBank/DDBJ whole genome shotgun (WGS) entry which is preliminary data.</text>
</comment>
<dbReference type="Pfam" id="PF22936">
    <property type="entry name" value="Pol_BBD"/>
    <property type="match status" value="1"/>
</dbReference>
<dbReference type="Proteomes" id="UP000765509">
    <property type="component" value="Unassembled WGS sequence"/>
</dbReference>
<sequence length="259" mass="29390">MDWIWSNYHGEVQEYINSCQKVKLELESVNIKIEAELLSFSIFGKLVKDATLQHYNKVLTLNDEVIEKPNLILTKLQDFVKNSRIQPTRQQNDPTSLSTSVQSQNYKITYYCTNGQHNPNCTNHTKEQCFAEHPNLRPPQRNNKQRQPQSNPPSAHLSSGQALLTGTLRLKTDHQLIANCGATHHMFNNRDHFSTFKNIPHLKVSTSDVSSSLPAEGIGSINILCDKTALTFENCLFVPKLTCNLVSLLKLFKDKLTIT</sequence>
<dbReference type="InterPro" id="IPR054722">
    <property type="entry name" value="PolX-like_BBD"/>
</dbReference>
<dbReference type="OrthoDB" id="3251181at2759"/>